<dbReference type="GO" id="GO:0032465">
    <property type="term" value="P:regulation of cytokinesis"/>
    <property type="evidence" value="ECO:0007669"/>
    <property type="project" value="TreeGrafter"/>
</dbReference>
<evidence type="ECO:0000256" key="3">
    <source>
        <dbReference type="ARBA" id="ARBA00022441"/>
    </source>
</evidence>
<dbReference type="EC" id="1.1.3.15" evidence="2"/>
<dbReference type="Pfam" id="PF07707">
    <property type="entry name" value="BACK"/>
    <property type="match status" value="1"/>
</dbReference>
<keyword evidence="3" id="KW-0880">Kelch repeat</keyword>
<evidence type="ECO:0000313" key="12">
    <source>
        <dbReference type="EMBL" id="KAK6309784.1"/>
    </source>
</evidence>
<dbReference type="GO" id="GO:0004842">
    <property type="term" value="F:ubiquitin-protein transferase activity"/>
    <property type="evidence" value="ECO:0007669"/>
    <property type="project" value="TreeGrafter"/>
</dbReference>
<dbReference type="PROSITE" id="PS00557">
    <property type="entry name" value="FMN_HYDROXY_ACID_DH_1"/>
    <property type="match status" value="1"/>
</dbReference>
<evidence type="ECO:0000256" key="2">
    <source>
        <dbReference type="ARBA" id="ARBA00013087"/>
    </source>
</evidence>
<organism evidence="12 13">
    <name type="scientific">Coregonus suidteri</name>
    <dbReference type="NCBI Taxonomy" id="861788"/>
    <lineage>
        <taxon>Eukaryota</taxon>
        <taxon>Metazoa</taxon>
        <taxon>Chordata</taxon>
        <taxon>Craniata</taxon>
        <taxon>Vertebrata</taxon>
        <taxon>Euteleostomi</taxon>
        <taxon>Actinopterygii</taxon>
        <taxon>Neopterygii</taxon>
        <taxon>Teleostei</taxon>
        <taxon>Protacanthopterygii</taxon>
        <taxon>Salmoniformes</taxon>
        <taxon>Salmonidae</taxon>
        <taxon>Coregoninae</taxon>
        <taxon>Coregonus</taxon>
    </lineage>
</organism>
<dbReference type="InterPro" id="IPR015915">
    <property type="entry name" value="Kelch-typ_b-propeller"/>
</dbReference>
<dbReference type="Gene3D" id="2.120.10.80">
    <property type="entry name" value="Kelch-type beta propeller"/>
    <property type="match status" value="1"/>
</dbReference>
<gene>
    <name evidence="12" type="ORF">J4Q44_G00196650</name>
</gene>
<dbReference type="Pfam" id="PF00651">
    <property type="entry name" value="BTB"/>
    <property type="match status" value="1"/>
</dbReference>
<dbReference type="Gene3D" id="3.20.20.70">
    <property type="entry name" value="Aldolase class I"/>
    <property type="match status" value="1"/>
</dbReference>
<comment type="catalytic activity">
    <reaction evidence="8">
        <text>2-hydroxyoctanoate + O2 = 2-oxooctanoate + H2O2</text>
        <dbReference type="Rhea" id="RHEA:67940"/>
        <dbReference type="ChEBI" id="CHEBI:15379"/>
        <dbReference type="ChEBI" id="CHEBI:16240"/>
        <dbReference type="ChEBI" id="CHEBI:133514"/>
        <dbReference type="ChEBI" id="CHEBI:176689"/>
    </reaction>
    <physiologicalReaction direction="left-to-right" evidence="8">
        <dbReference type="Rhea" id="RHEA:67941"/>
    </physiologicalReaction>
</comment>
<proteinExistence type="inferred from homology"/>
<dbReference type="Gene3D" id="3.30.710.10">
    <property type="entry name" value="Potassium Channel Kv1.1, Chain A"/>
    <property type="match status" value="1"/>
</dbReference>
<dbReference type="SUPFAM" id="SSF54695">
    <property type="entry name" value="POZ domain"/>
    <property type="match status" value="1"/>
</dbReference>
<dbReference type="InterPro" id="IPR011333">
    <property type="entry name" value="SKP1/BTB/POZ_sf"/>
</dbReference>
<dbReference type="Gene3D" id="1.25.40.420">
    <property type="match status" value="1"/>
</dbReference>
<evidence type="ECO:0000256" key="4">
    <source>
        <dbReference type="ARBA" id="ARBA00022737"/>
    </source>
</evidence>
<evidence type="ECO:0000259" key="11">
    <source>
        <dbReference type="PROSITE" id="PS51349"/>
    </source>
</evidence>
<evidence type="ECO:0000313" key="13">
    <source>
        <dbReference type="Proteomes" id="UP001356427"/>
    </source>
</evidence>
<dbReference type="SUPFAM" id="SSF51395">
    <property type="entry name" value="FMN-linked oxidoreductases"/>
    <property type="match status" value="1"/>
</dbReference>
<dbReference type="Proteomes" id="UP001356427">
    <property type="component" value="Unassembled WGS sequence"/>
</dbReference>
<dbReference type="GO" id="GO:0031463">
    <property type="term" value="C:Cul3-RING ubiquitin ligase complex"/>
    <property type="evidence" value="ECO:0007669"/>
    <property type="project" value="TreeGrafter"/>
</dbReference>
<feature type="compositionally biased region" description="Pro residues" evidence="9">
    <location>
        <begin position="419"/>
        <end position="439"/>
    </location>
</feature>
<comment type="similarity">
    <text evidence="6">Belongs to the FMN-dependent alpha-hydroxy acid dehydrogenase family.</text>
</comment>
<evidence type="ECO:0000256" key="8">
    <source>
        <dbReference type="ARBA" id="ARBA00029327"/>
    </source>
</evidence>
<comment type="caution">
    <text evidence="12">The sequence shown here is derived from an EMBL/GenBank/DDBJ whole genome shotgun (WGS) entry which is preliminary data.</text>
</comment>
<dbReference type="CDD" id="cd18239">
    <property type="entry name" value="BTB_POZ_KLHL9_13"/>
    <property type="match status" value="1"/>
</dbReference>
<feature type="compositionally biased region" description="Pro residues" evidence="9">
    <location>
        <begin position="387"/>
        <end position="411"/>
    </location>
</feature>
<dbReference type="PROSITE" id="PS51349">
    <property type="entry name" value="FMN_HYDROXY_ACID_DH_2"/>
    <property type="match status" value="1"/>
</dbReference>
<dbReference type="PANTHER" id="PTHR45632:SF9">
    <property type="entry name" value="KELCH-LIKE PROTEIN 9 ISOFORM X1"/>
    <property type="match status" value="1"/>
</dbReference>
<evidence type="ECO:0000259" key="10">
    <source>
        <dbReference type="PROSITE" id="PS50097"/>
    </source>
</evidence>
<evidence type="ECO:0000256" key="7">
    <source>
        <dbReference type="ARBA" id="ARBA00029325"/>
    </source>
</evidence>
<comment type="cofactor">
    <cofactor evidence="1">
        <name>FMN</name>
        <dbReference type="ChEBI" id="CHEBI:58210"/>
    </cofactor>
</comment>
<dbReference type="InterPro" id="IPR037396">
    <property type="entry name" value="FMN_HAD"/>
</dbReference>
<dbReference type="Pfam" id="PF24681">
    <property type="entry name" value="Kelch_KLHDC2_KLHL20_DRC7"/>
    <property type="match status" value="1"/>
</dbReference>
<dbReference type="GO" id="GO:0010181">
    <property type="term" value="F:FMN binding"/>
    <property type="evidence" value="ECO:0007669"/>
    <property type="project" value="InterPro"/>
</dbReference>
<dbReference type="FunFam" id="3.20.20.70:FF:000056">
    <property type="entry name" value="hydroxyacid oxidase 2"/>
    <property type="match status" value="1"/>
</dbReference>
<dbReference type="SMART" id="SM00612">
    <property type="entry name" value="Kelch"/>
    <property type="match status" value="6"/>
</dbReference>
<protein>
    <recommendedName>
        <fullName evidence="2">(S)-2-hydroxy-acid oxidase</fullName>
        <ecNumber evidence="2">1.1.3.15</ecNumber>
    </recommendedName>
</protein>
<accession>A0AAN8QM14</accession>
<dbReference type="SUPFAM" id="SSF117281">
    <property type="entry name" value="Kelch motif"/>
    <property type="match status" value="1"/>
</dbReference>
<feature type="domain" description="BTB" evidence="10">
    <location>
        <begin position="479"/>
        <end position="548"/>
    </location>
</feature>
<evidence type="ECO:0000256" key="6">
    <source>
        <dbReference type="ARBA" id="ARBA00024042"/>
    </source>
</evidence>
<dbReference type="PANTHER" id="PTHR45632">
    <property type="entry name" value="LD33804P"/>
    <property type="match status" value="1"/>
</dbReference>
<dbReference type="InterPro" id="IPR013785">
    <property type="entry name" value="Aldolase_TIM"/>
</dbReference>
<dbReference type="InterPro" id="IPR011705">
    <property type="entry name" value="BACK"/>
</dbReference>
<name>A0AAN8QM14_9TELE</name>
<dbReference type="InterPro" id="IPR000262">
    <property type="entry name" value="FMN-dep_DH"/>
</dbReference>
<dbReference type="InterPro" id="IPR000210">
    <property type="entry name" value="BTB/POZ_dom"/>
</dbReference>
<dbReference type="Pfam" id="PF01070">
    <property type="entry name" value="FMN_dh"/>
    <property type="match status" value="1"/>
</dbReference>
<reference evidence="12 13" key="1">
    <citation type="submission" date="2021-04" db="EMBL/GenBank/DDBJ databases">
        <authorList>
            <person name="De Guttry C."/>
            <person name="Zahm M."/>
            <person name="Klopp C."/>
            <person name="Cabau C."/>
            <person name="Louis A."/>
            <person name="Berthelot C."/>
            <person name="Parey E."/>
            <person name="Roest Crollius H."/>
            <person name="Montfort J."/>
            <person name="Robinson-Rechavi M."/>
            <person name="Bucao C."/>
            <person name="Bouchez O."/>
            <person name="Gislard M."/>
            <person name="Lluch J."/>
            <person name="Milhes M."/>
            <person name="Lampietro C."/>
            <person name="Lopez Roques C."/>
            <person name="Donnadieu C."/>
            <person name="Braasch I."/>
            <person name="Desvignes T."/>
            <person name="Postlethwait J."/>
            <person name="Bobe J."/>
            <person name="Wedekind C."/>
            <person name="Guiguen Y."/>
        </authorList>
    </citation>
    <scope>NUCLEOTIDE SEQUENCE [LARGE SCALE GENOMIC DNA]</scope>
    <source>
        <strain evidence="12">Cs_M1</strain>
        <tissue evidence="12">Blood</tissue>
    </source>
</reference>
<keyword evidence="4" id="KW-0677">Repeat</keyword>
<feature type="domain" description="FMN hydroxy acid dehydrogenase" evidence="11">
    <location>
        <begin position="1"/>
        <end position="356"/>
    </location>
</feature>
<evidence type="ECO:0000256" key="5">
    <source>
        <dbReference type="ARBA" id="ARBA00023002"/>
    </source>
</evidence>
<dbReference type="InterPro" id="IPR008259">
    <property type="entry name" value="FMN_hydac_DH_AS"/>
</dbReference>
<feature type="region of interest" description="Disordered" evidence="9">
    <location>
        <begin position="358"/>
        <end position="459"/>
    </location>
</feature>
<dbReference type="CDD" id="cd02809">
    <property type="entry name" value="alpha_hydroxyacid_oxid_FMN"/>
    <property type="match status" value="1"/>
</dbReference>
<keyword evidence="5" id="KW-0560">Oxidoreductase</keyword>
<dbReference type="GO" id="GO:0003973">
    <property type="term" value="F:(S)-2-hydroxy-acid oxidase activity"/>
    <property type="evidence" value="ECO:0007669"/>
    <property type="project" value="UniProtKB-EC"/>
</dbReference>
<comment type="catalytic activity">
    <reaction evidence="7">
        <text>a (2S)-2-hydroxycarboxylate + O2 = a 2-oxocarboxylate + H2O2</text>
        <dbReference type="Rhea" id="RHEA:16789"/>
        <dbReference type="ChEBI" id="CHEBI:15379"/>
        <dbReference type="ChEBI" id="CHEBI:16240"/>
        <dbReference type="ChEBI" id="CHEBI:35179"/>
        <dbReference type="ChEBI" id="CHEBI:58123"/>
        <dbReference type="EC" id="1.1.3.15"/>
    </reaction>
    <physiologicalReaction direction="left-to-right" evidence="7">
        <dbReference type="Rhea" id="RHEA:16790"/>
    </physiologicalReaction>
</comment>
<dbReference type="SMART" id="SM00875">
    <property type="entry name" value="BACK"/>
    <property type="match status" value="1"/>
</dbReference>
<evidence type="ECO:0000256" key="1">
    <source>
        <dbReference type="ARBA" id="ARBA00001917"/>
    </source>
</evidence>
<dbReference type="InterPro" id="IPR006652">
    <property type="entry name" value="Kelch_1"/>
</dbReference>
<evidence type="ECO:0000256" key="9">
    <source>
        <dbReference type="SAM" id="MobiDB-lite"/>
    </source>
</evidence>
<dbReference type="PROSITE" id="PS50097">
    <property type="entry name" value="BTB"/>
    <property type="match status" value="1"/>
</dbReference>
<dbReference type="GO" id="GO:0016567">
    <property type="term" value="P:protein ubiquitination"/>
    <property type="evidence" value="ECO:0007669"/>
    <property type="project" value="TreeGrafter"/>
</dbReference>
<dbReference type="EMBL" id="JAGTTL010000017">
    <property type="protein sequence ID" value="KAK6309784.1"/>
    <property type="molecule type" value="Genomic_DNA"/>
</dbReference>
<dbReference type="Pfam" id="PF01344">
    <property type="entry name" value="Kelch_1"/>
    <property type="match status" value="1"/>
</dbReference>
<dbReference type="GO" id="GO:0005777">
    <property type="term" value="C:peroxisome"/>
    <property type="evidence" value="ECO:0007669"/>
    <property type="project" value="UniProtKB-ARBA"/>
</dbReference>
<dbReference type="InterPro" id="IPR012133">
    <property type="entry name" value="Alpha-hydoxy_acid_DH_FMN"/>
</dbReference>
<dbReference type="AlphaFoldDB" id="A0AAN8QM14"/>
<dbReference type="SMART" id="SM00225">
    <property type="entry name" value="BTB"/>
    <property type="match status" value="1"/>
</dbReference>
<sequence length="1054" mass="117428">MAMVCLTDFEEYAKEHLSKATWDYYAAGADECCTRDDNLLAYKRIRLRPRILRDVSVSDTRTTVQGTEISFPVGIAPTAFHCLAWHEGEIATARGTEAVNTCYITSTYSTCSVEEIVAAAPNGYRWFQLYLYRDRKLSESIVHRVEALGYKALVLTVDVPYTGKRRNDIRNQFKLPPHLKVKNFDGVIQEAASSEEYGIPANTLDPSISWKDVYWLQSLTRLPIIIKGILTKEDAELAVEHGVQGIIVSNHGGRQLDGGPATIDALSEIVDTVQGRIEVYLDGGIRTGSDVLKAVALGAKCVFIGRPAVWGLAYKGEEGVREVLQILNDEFRLSMALSGCRNVAEINRNLIQFSKLGSGEEKESVQGRFHRRLSRLGSRGSLREPPRPPPQPVQPPATSPPPAPAPAPAPVDRPTLPAAKPPTPPAPVPKPLELPPKPPEISLKPSLPPRPLTRRFSSNEHGTTVLQGFELFRGDETLCDVILVPGDSSDTFPVHRVIMASASDYFKAMFTGGMREQEMREIKLHGVSKTGLKNIIEFIYTSRLSLSMANLQDTLEAANFLQVLPVLGFCNELLSTEITIDNCVEVERIAGDLLLEDVQAHIGKFVCQNLSALLQSGRYLQLSEPSLANALASDSLKGFSEMELYRIARSWLDHDPPTRRSAAYSLMRHVRFPLMTPTELLEISQEDEGRDDGGAAMMRSDTACVNLLLEASNYQMMPFLQPSLQTERTRIRSDATHLLALGGVMRQQLVVSRELRLYDEEIGHWRALKPMEVPRYQHGVALLGGFLYIVGGQSTYDTKGKTAVDSAYLYDPRFDRWLQVASLNEKRTFFHLSTLKGKLYAVGGRNASGEIDTVECYNLRKNEWTFVSPMNDPHYGHAGTVHGNLMYVSGGITRDTFQKELLCYDPETDTWSRRADMMELRGLHCMCTVGDRLYVMGGNHFRGSSDYDDVLNCEFYSPEVDQWTVVAAMPRGQSDVGVSVLQGQVYVVGGYSWNSRCMVDIVQRYDPEKDEWDRVFNVLEPLGGIRACTMTVHLPEGAVDDGQMQECPLDTTKN</sequence>
<dbReference type="GO" id="GO:0097602">
    <property type="term" value="F:cullin family protein binding"/>
    <property type="evidence" value="ECO:0007669"/>
    <property type="project" value="TreeGrafter"/>
</dbReference>
<keyword evidence="13" id="KW-1185">Reference proteome</keyword>